<reference evidence="2" key="1">
    <citation type="submission" date="2013-03" db="EMBL/GenBank/DDBJ databases">
        <title>The Genome Sequence of Anopheles epiroticus epiroticus2.</title>
        <authorList>
            <consortium name="The Broad Institute Genomics Platform"/>
            <person name="Neafsey D.E."/>
            <person name="Howell P."/>
            <person name="Walker B."/>
            <person name="Young S.K."/>
            <person name="Zeng Q."/>
            <person name="Gargeya S."/>
            <person name="Fitzgerald M."/>
            <person name="Haas B."/>
            <person name="Abouelleil A."/>
            <person name="Allen A.W."/>
            <person name="Alvarado L."/>
            <person name="Arachchi H.M."/>
            <person name="Berlin A.M."/>
            <person name="Chapman S.B."/>
            <person name="Gainer-Dewar J."/>
            <person name="Goldberg J."/>
            <person name="Griggs A."/>
            <person name="Gujja S."/>
            <person name="Hansen M."/>
            <person name="Howarth C."/>
            <person name="Imamovic A."/>
            <person name="Ireland A."/>
            <person name="Larimer J."/>
            <person name="McCowan C."/>
            <person name="Murphy C."/>
            <person name="Pearson M."/>
            <person name="Poon T.W."/>
            <person name="Priest M."/>
            <person name="Roberts A."/>
            <person name="Saif S."/>
            <person name="Shea T."/>
            <person name="Sisk P."/>
            <person name="Sykes S."/>
            <person name="Wortman J."/>
            <person name="Nusbaum C."/>
            <person name="Birren B."/>
        </authorList>
    </citation>
    <scope>NUCLEOTIDE SEQUENCE [LARGE SCALE GENOMIC DNA]</scope>
    <source>
        <strain evidence="2">Epiroticus2</strain>
    </source>
</reference>
<dbReference type="Proteomes" id="UP000075885">
    <property type="component" value="Unassembled WGS sequence"/>
</dbReference>
<reference evidence="1" key="2">
    <citation type="submission" date="2020-05" db="UniProtKB">
        <authorList>
            <consortium name="EnsemblMetazoa"/>
        </authorList>
    </citation>
    <scope>IDENTIFICATION</scope>
    <source>
        <strain evidence="1">Epiroticus2</strain>
    </source>
</reference>
<dbReference type="PANTHER" id="PTHR33053:SF9">
    <property type="entry name" value="AGAP000105-PA"/>
    <property type="match status" value="1"/>
</dbReference>
<organism evidence="1 2">
    <name type="scientific">Anopheles epiroticus</name>
    <dbReference type="NCBI Taxonomy" id="199890"/>
    <lineage>
        <taxon>Eukaryota</taxon>
        <taxon>Metazoa</taxon>
        <taxon>Ecdysozoa</taxon>
        <taxon>Arthropoda</taxon>
        <taxon>Hexapoda</taxon>
        <taxon>Insecta</taxon>
        <taxon>Pterygota</taxon>
        <taxon>Neoptera</taxon>
        <taxon>Endopterygota</taxon>
        <taxon>Diptera</taxon>
        <taxon>Nematocera</taxon>
        <taxon>Culicoidea</taxon>
        <taxon>Culicidae</taxon>
        <taxon>Anophelinae</taxon>
        <taxon>Anopheles</taxon>
    </lineage>
</organism>
<accession>A0A182PU69</accession>
<name>A0A182PU69_9DIPT</name>
<dbReference type="AlphaFoldDB" id="A0A182PU69"/>
<sequence length="175" mass="19934">MDCHYIEVGVKHYGQFYAIYTMPNIKPMNVAIYCREKKPESLQVYLNPLVEELNVLIQQGVSLGSPPTTVFINVRAFVCDSPARSFIKGVTSHVAKHGCLKFTVVGYHHPISRTTCFPGTNARLRTDAEFCNYAYGEHHKEPTPLMRLKNFDLIKDVIIADELHLMHLGVQRKML</sequence>
<dbReference type="EnsemblMetazoa" id="AEPI010505-RA">
    <property type="protein sequence ID" value="AEPI010505-PA"/>
    <property type="gene ID" value="AEPI010505"/>
</dbReference>
<dbReference type="PANTHER" id="PTHR33053">
    <property type="entry name" value="PROTEIN, PUTATIVE-RELATED"/>
    <property type="match status" value="1"/>
</dbReference>
<dbReference type="VEuPathDB" id="VectorBase:AEPI010505"/>
<proteinExistence type="predicted"/>
<dbReference type="STRING" id="199890.A0A182PU69"/>
<evidence type="ECO:0000313" key="2">
    <source>
        <dbReference type="Proteomes" id="UP000075885"/>
    </source>
</evidence>
<keyword evidence="2" id="KW-1185">Reference proteome</keyword>
<evidence type="ECO:0000313" key="1">
    <source>
        <dbReference type="EnsemblMetazoa" id="AEPI010505-PA"/>
    </source>
</evidence>
<protein>
    <submittedName>
        <fullName evidence="1">Uncharacterized protein</fullName>
    </submittedName>
</protein>